<dbReference type="AlphaFoldDB" id="A0A4C1SS84"/>
<gene>
    <name evidence="2" type="ORF">EVAR_3424_1</name>
</gene>
<feature type="region of interest" description="Disordered" evidence="1">
    <location>
        <begin position="351"/>
        <end position="372"/>
    </location>
</feature>
<feature type="compositionally biased region" description="Low complexity" evidence="1">
    <location>
        <begin position="306"/>
        <end position="315"/>
    </location>
</feature>
<organism evidence="2 3">
    <name type="scientific">Eumeta variegata</name>
    <name type="common">Bagworm moth</name>
    <name type="synonym">Eumeta japonica</name>
    <dbReference type="NCBI Taxonomy" id="151549"/>
    <lineage>
        <taxon>Eukaryota</taxon>
        <taxon>Metazoa</taxon>
        <taxon>Ecdysozoa</taxon>
        <taxon>Arthropoda</taxon>
        <taxon>Hexapoda</taxon>
        <taxon>Insecta</taxon>
        <taxon>Pterygota</taxon>
        <taxon>Neoptera</taxon>
        <taxon>Endopterygota</taxon>
        <taxon>Lepidoptera</taxon>
        <taxon>Glossata</taxon>
        <taxon>Ditrysia</taxon>
        <taxon>Tineoidea</taxon>
        <taxon>Psychidae</taxon>
        <taxon>Oiketicinae</taxon>
        <taxon>Eumeta</taxon>
    </lineage>
</organism>
<evidence type="ECO:0000313" key="2">
    <source>
        <dbReference type="EMBL" id="GBP05093.1"/>
    </source>
</evidence>
<proteinExistence type="predicted"/>
<sequence>MDLTRENFRAMICYYFQRGPTQRQCIDQFTSTLENEAPSKTTVYPLVYPDFDSNPGNARAFSPGPASRTLLLLITNRVDLQELERTTRPGQKSDCGPFITMYITSCGAVYPTGAQCLGAVLELTCPAHVGCFLNVFSIHRLVSARDASSDRPLARPRGELTDLFRRRDGYSIKKNRIQTNKPDHKNVIFGKRVLVYGHSITGSAFVGTSLMQSPYLSRCDVSQRNVAVAQNRNAGRRKARSALNLRIASFANNRTSEFGALCTHRCLLKLRTRPPHLAIRNHLTIVILPVHAVVHHRDAGRPPSPRGQRPGGASPTGRRADDADDPVLRLLARRYRALHDADTRGIHVTDVDNLPTSAPRRAPSSKNIAGSGAHSSHLVVSHGFETSAYLANARDGRWQMSVLLAHSSAKCPSPAMRMRADTSASPRGIALMSSCARKGRIV</sequence>
<reference evidence="2 3" key="1">
    <citation type="journal article" date="2019" name="Commun. Biol.">
        <title>The bagworm genome reveals a unique fibroin gene that provides high tensile strength.</title>
        <authorList>
            <person name="Kono N."/>
            <person name="Nakamura H."/>
            <person name="Ohtoshi R."/>
            <person name="Tomita M."/>
            <person name="Numata K."/>
            <person name="Arakawa K."/>
        </authorList>
    </citation>
    <scope>NUCLEOTIDE SEQUENCE [LARGE SCALE GENOMIC DNA]</scope>
</reference>
<dbReference type="EMBL" id="BGZK01000016">
    <property type="protein sequence ID" value="GBP05093.1"/>
    <property type="molecule type" value="Genomic_DNA"/>
</dbReference>
<dbReference type="Proteomes" id="UP000299102">
    <property type="component" value="Unassembled WGS sequence"/>
</dbReference>
<evidence type="ECO:0008006" key="4">
    <source>
        <dbReference type="Google" id="ProtNLM"/>
    </source>
</evidence>
<accession>A0A4C1SS84</accession>
<protein>
    <recommendedName>
        <fullName evidence="4">Mos1 transposase HTH domain-containing protein</fullName>
    </recommendedName>
</protein>
<name>A0A4C1SS84_EUMVA</name>
<evidence type="ECO:0000313" key="3">
    <source>
        <dbReference type="Proteomes" id="UP000299102"/>
    </source>
</evidence>
<keyword evidence="3" id="KW-1185">Reference proteome</keyword>
<comment type="caution">
    <text evidence="2">The sequence shown here is derived from an EMBL/GenBank/DDBJ whole genome shotgun (WGS) entry which is preliminary data.</text>
</comment>
<feature type="region of interest" description="Disordered" evidence="1">
    <location>
        <begin position="297"/>
        <end position="325"/>
    </location>
</feature>
<evidence type="ECO:0000256" key="1">
    <source>
        <dbReference type="SAM" id="MobiDB-lite"/>
    </source>
</evidence>